<dbReference type="STRING" id="1285242.A6A04_01830"/>
<evidence type="ECO:0000259" key="4">
    <source>
        <dbReference type="PROSITE" id="PS51087"/>
    </source>
</evidence>
<dbReference type="Proteomes" id="UP000078428">
    <property type="component" value="Unassembled WGS sequence"/>
</dbReference>
<evidence type="ECO:0000313" key="5">
    <source>
        <dbReference type="EMBL" id="OAN50175.1"/>
    </source>
</evidence>
<sequence>MYSQTTRDIVVTVKPFFLDDQSSPADNHYVWAYRVRIENRGSRTVQLINRHWIITDGIGRVQEVKGPGVVGEQPVLRPGDGYEYTSGTPLPTPSGIMHGTYEMKDEGGESFDIVIPAFSLDSPHDHPSVN</sequence>
<dbReference type="PANTHER" id="PTHR14289">
    <property type="entry name" value="F-BOX ONLY PROTEIN 3"/>
    <property type="match status" value="1"/>
</dbReference>
<dbReference type="EMBL" id="LWQT01000055">
    <property type="protein sequence ID" value="OAN50175.1"/>
    <property type="molecule type" value="Genomic_DNA"/>
</dbReference>
<keyword evidence="6" id="KW-1185">Reference proteome</keyword>
<dbReference type="InterPro" id="IPR023065">
    <property type="entry name" value="Uncharacterised_ApaG"/>
</dbReference>
<feature type="domain" description="ApaG" evidence="4">
    <location>
        <begin position="3"/>
        <end position="127"/>
    </location>
</feature>
<organism evidence="5 6">
    <name type="scientific">Paramagnetospirillum marisnigri</name>
    <dbReference type="NCBI Taxonomy" id="1285242"/>
    <lineage>
        <taxon>Bacteria</taxon>
        <taxon>Pseudomonadati</taxon>
        <taxon>Pseudomonadota</taxon>
        <taxon>Alphaproteobacteria</taxon>
        <taxon>Rhodospirillales</taxon>
        <taxon>Magnetospirillaceae</taxon>
        <taxon>Paramagnetospirillum</taxon>
    </lineage>
</organism>
<name>A0A178MQ22_9PROT</name>
<dbReference type="PROSITE" id="PS51087">
    <property type="entry name" value="APAG"/>
    <property type="match status" value="1"/>
</dbReference>
<comment type="caution">
    <text evidence="5">The sequence shown here is derived from an EMBL/GenBank/DDBJ whole genome shotgun (WGS) entry which is preliminary data.</text>
</comment>
<dbReference type="SUPFAM" id="SSF110069">
    <property type="entry name" value="ApaG-like"/>
    <property type="match status" value="1"/>
</dbReference>
<dbReference type="Pfam" id="PF04379">
    <property type="entry name" value="DUF525"/>
    <property type="match status" value="1"/>
</dbReference>
<dbReference type="InterPro" id="IPR036767">
    <property type="entry name" value="ApaG_sf"/>
</dbReference>
<accession>A0A178MQ22</accession>
<dbReference type="HAMAP" id="MF_00791">
    <property type="entry name" value="ApaG"/>
    <property type="match status" value="1"/>
</dbReference>
<dbReference type="RefSeq" id="WP_068492490.1">
    <property type="nucleotide sequence ID" value="NZ_LWQT01000055.1"/>
</dbReference>
<dbReference type="NCBIfam" id="NF003967">
    <property type="entry name" value="PRK05461.1"/>
    <property type="match status" value="1"/>
</dbReference>
<dbReference type="GO" id="GO:0070987">
    <property type="term" value="P:error-free translesion synthesis"/>
    <property type="evidence" value="ECO:0007669"/>
    <property type="project" value="TreeGrafter"/>
</dbReference>
<evidence type="ECO:0000256" key="1">
    <source>
        <dbReference type="ARBA" id="ARBA00017693"/>
    </source>
</evidence>
<proteinExistence type="inferred from homology"/>
<evidence type="ECO:0000313" key="6">
    <source>
        <dbReference type="Proteomes" id="UP000078428"/>
    </source>
</evidence>
<feature type="region of interest" description="Disordered" evidence="3">
    <location>
        <begin position="69"/>
        <end position="94"/>
    </location>
</feature>
<dbReference type="PANTHER" id="PTHR14289:SF16">
    <property type="entry name" value="POLYMERASE DELTA-INTERACTING PROTEIN 2"/>
    <property type="match status" value="1"/>
</dbReference>
<gene>
    <name evidence="2" type="primary">apaG</name>
    <name evidence="5" type="ORF">A6A04_01830</name>
</gene>
<dbReference type="InterPro" id="IPR007474">
    <property type="entry name" value="ApaG_domain"/>
</dbReference>
<protein>
    <recommendedName>
        <fullName evidence="1 2">Protein ApaG</fullName>
    </recommendedName>
</protein>
<dbReference type="OrthoDB" id="9795226at2"/>
<dbReference type="AlphaFoldDB" id="A0A178MQ22"/>
<evidence type="ECO:0000256" key="3">
    <source>
        <dbReference type="SAM" id="MobiDB-lite"/>
    </source>
</evidence>
<evidence type="ECO:0000256" key="2">
    <source>
        <dbReference type="HAMAP-Rule" id="MF_00791"/>
    </source>
</evidence>
<reference evidence="5 6" key="1">
    <citation type="submission" date="2016-04" db="EMBL/GenBank/DDBJ databases">
        <title>Draft genome sequence of freshwater magnetotactic bacteria Magnetospirillum marisnigri SP-1 and Magnetospirillum moscoviense BB-1.</title>
        <authorList>
            <person name="Koziaeva V."/>
            <person name="Dziuba M.V."/>
            <person name="Ivanov T.M."/>
            <person name="Kuznetsov B."/>
            <person name="Grouzdev D.S."/>
        </authorList>
    </citation>
    <scope>NUCLEOTIDE SEQUENCE [LARGE SCALE GENOMIC DNA]</scope>
    <source>
        <strain evidence="5 6">SP-1</strain>
    </source>
</reference>
<dbReference type="Gene3D" id="2.60.40.1470">
    <property type="entry name" value="ApaG domain"/>
    <property type="match status" value="1"/>
</dbReference>